<protein>
    <submittedName>
        <fullName evidence="1">Uncharacterized protein</fullName>
    </submittedName>
</protein>
<name>A0A6D2L474_9BRAS</name>
<accession>A0A6D2L474</accession>
<gene>
    <name evidence="1" type="ORF">MERR_LOCUS46820</name>
</gene>
<reference evidence="1" key="1">
    <citation type="submission" date="2020-01" db="EMBL/GenBank/DDBJ databases">
        <authorList>
            <person name="Mishra B."/>
        </authorList>
    </citation>
    <scope>NUCLEOTIDE SEQUENCE [LARGE SCALE GENOMIC DNA]</scope>
</reference>
<sequence>MQVMMNWNLNKLIGSDGKKSNKSHYLEDGRDQQEVLKLISSWNIRVWESGGITRLSRKLLAYLDVYNMKFEAQMEERICERGIKNMIQEEDSSSAKETKQEAYHLVEVMNWNPKKFKAVDRKMSHCDASVLSLTNGAGIDEKQRFESGRANHVGKPGRFICVNA</sequence>
<dbReference type="AlphaFoldDB" id="A0A6D2L474"/>
<proteinExistence type="predicted"/>
<comment type="caution">
    <text evidence="1">The sequence shown here is derived from an EMBL/GenBank/DDBJ whole genome shotgun (WGS) entry which is preliminary data.</text>
</comment>
<dbReference type="Proteomes" id="UP000467841">
    <property type="component" value="Unassembled WGS sequence"/>
</dbReference>
<evidence type="ECO:0000313" key="2">
    <source>
        <dbReference type="Proteomes" id="UP000467841"/>
    </source>
</evidence>
<dbReference type="EMBL" id="CACVBM020001784">
    <property type="protein sequence ID" value="CAA7059584.1"/>
    <property type="molecule type" value="Genomic_DNA"/>
</dbReference>
<evidence type="ECO:0000313" key="1">
    <source>
        <dbReference type="EMBL" id="CAA7059584.1"/>
    </source>
</evidence>
<keyword evidence="2" id="KW-1185">Reference proteome</keyword>
<organism evidence="1 2">
    <name type="scientific">Microthlaspi erraticum</name>
    <dbReference type="NCBI Taxonomy" id="1685480"/>
    <lineage>
        <taxon>Eukaryota</taxon>
        <taxon>Viridiplantae</taxon>
        <taxon>Streptophyta</taxon>
        <taxon>Embryophyta</taxon>
        <taxon>Tracheophyta</taxon>
        <taxon>Spermatophyta</taxon>
        <taxon>Magnoliopsida</taxon>
        <taxon>eudicotyledons</taxon>
        <taxon>Gunneridae</taxon>
        <taxon>Pentapetalae</taxon>
        <taxon>rosids</taxon>
        <taxon>malvids</taxon>
        <taxon>Brassicales</taxon>
        <taxon>Brassicaceae</taxon>
        <taxon>Coluteocarpeae</taxon>
        <taxon>Microthlaspi</taxon>
    </lineage>
</organism>